<sequence>MRLNKHDYTVGWVCALPIEKAAAIAVLDEKHDPLPTTTSENDSNVYTLGRIRGHNIVIVCLPAGNYGTNSAAAVAANIRRSFPSLRFGLMVGIGGGVPNEDNDIRLGDIVISQPLDGTSGVVQYDLGKREGEDRLRRTGYLNAPPAILLNASASLQAEKSPVDLSNAVTAIVAKAEDRDERFSYPGSEDHLYRSEYEHVEGTGRQKNTCIRCDPSERVGRYERECDGPIVHYGIVASGNQVIKNAIARDKIGEETKAICFEMEAAGLMNHFPCLVVRGICDYSDSHKNKRWQPYAAITAAAYTKELLSHVPPLNTSLDTKSKPVDVSRGIQALSSISKDPEAEKVGIERRKDKLIDGSYQWVKENQLFKD</sequence>
<keyword evidence="2" id="KW-1185">Reference proteome</keyword>
<accession>A0AAV9WND6</accession>
<name>A0AAV9WND6_9PEZI</name>
<dbReference type="InterPro" id="IPR035994">
    <property type="entry name" value="Nucleoside_phosphorylase_sf"/>
</dbReference>
<reference evidence="1 2" key="1">
    <citation type="submission" date="2023-08" db="EMBL/GenBank/DDBJ databases">
        <authorList>
            <person name="Palmer J.M."/>
        </authorList>
    </citation>
    <scope>NUCLEOTIDE SEQUENCE [LARGE SCALE GENOMIC DNA]</scope>
    <source>
        <strain evidence="1 2">TWF481</strain>
    </source>
</reference>
<dbReference type="GO" id="GO:0003824">
    <property type="term" value="F:catalytic activity"/>
    <property type="evidence" value="ECO:0007669"/>
    <property type="project" value="InterPro"/>
</dbReference>
<organism evidence="1 2">
    <name type="scientific">Arthrobotrys musiformis</name>
    <dbReference type="NCBI Taxonomy" id="47236"/>
    <lineage>
        <taxon>Eukaryota</taxon>
        <taxon>Fungi</taxon>
        <taxon>Dikarya</taxon>
        <taxon>Ascomycota</taxon>
        <taxon>Pezizomycotina</taxon>
        <taxon>Orbiliomycetes</taxon>
        <taxon>Orbiliales</taxon>
        <taxon>Orbiliaceae</taxon>
        <taxon>Arthrobotrys</taxon>
    </lineage>
</organism>
<gene>
    <name evidence="1" type="ORF">TWF481_005019</name>
</gene>
<dbReference type="AlphaFoldDB" id="A0AAV9WND6"/>
<evidence type="ECO:0000313" key="2">
    <source>
        <dbReference type="Proteomes" id="UP001370758"/>
    </source>
</evidence>
<evidence type="ECO:0000313" key="1">
    <source>
        <dbReference type="EMBL" id="KAK6510302.1"/>
    </source>
</evidence>
<evidence type="ECO:0008006" key="3">
    <source>
        <dbReference type="Google" id="ProtNLM"/>
    </source>
</evidence>
<dbReference type="EMBL" id="JAVHJL010000002">
    <property type="protein sequence ID" value="KAK6510302.1"/>
    <property type="molecule type" value="Genomic_DNA"/>
</dbReference>
<protein>
    <recommendedName>
        <fullName evidence="3">Nucleoside phosphorylase domain-containing protein</fullName>
    </recommendedName>
</protein>
<comment type="caution">
    <text evidence="1">The sequence shown here is derived from an EMBL/GenBank/DDBJ whole genome shotgun (WGS) entry which is preliminary data.</text>
</comment>
<proteinExistence type="predicted"/>
<dbReference type="SUPFAM" id="SSF53167">
    <property type="entry name" value="Purine and uridine phosphorylases"/>
    <property type="match status" value="1"/>
</dbReference>
<dbReference type="PANTHER" id="PTHR46082">
    <property type="entry name" value="ATP/GTP-BINDING PROTEIN-RELATED"/>
    <property type="match status" value="1"/>
</dbReference>
<dbReference type="Proteomes" id="UP001370758">
    <property type="component" value="Unassembled WGS sequence"/>
</dbReference>
<dbReference type="GO" id="GO:0009116">
    <property type="term" value="P:nucleoside metabolic process"/>
    <property type="evidence" value="ECO:0007669"/>
    <property type="project" value="InterPro"/>
</dbReference>
<dbReference type="InterPro" id="IPR053137">
    <property type="entry name" value="NLR-like"/>
</dbReference>
<dbReference type="PANTHER" id="PTHR46082:SF11">
    <property type="entry name" value="AAA+ ATPASE DOMAIN-CONTAINING PROTEIN-RELATED"/>
    <property type="match status" value="1"/>
</dbReference>
<dbReference type="Gene3D" id="3.40.50.1580">
    <property type="entry name" value="Nucleoside phosphorylase domain"/>
    <property type="match status" value="1"/>
</dbReference>